<dbReference type="InterPro" id="IPR001627">
    <property type="entry name" value="Semap_dom"/>
</dbReference>
<dbReference type="CTD" id="36846"/>
<keyword evidence="5" id="KW-1185">Reference proteome</keyword>
<keyword evidence="3" id="KW-0732">Signal</keyword>
<dbReference type="SUPFAM" id="SSF101912">
    <property type="entry name" value="Sema domain"/>
    <property type="match status" value="1"/>
</dbReference>
<proteinExistence type="predicted"/>
<dbReference type="KEGG" id="fas:105271672"/>
<dbReference type="AlphaFoldDB" id="A0A9R1TLZ4"/>
<dbReference type="GO" id="GO:0030154">
    <property type="term" value="P:cell differentiation"/>
    <property type="evidence" value="ECO:0007669"/>
    <property type="project" value="UniProtKB-KW"/>
</dbReference>
<protein>
    <submittedName>
        <fullName evidence="6">Semaphorin-2A-like</fullName>
    </submittedName>
</protein>
<dbReference type="OrthoDB" id="9988752at2759"/>
<feature type="signal peptide" evidence="3">
    <location>
        <begin position="1"/>
        <end position="33"/>
    </location>
</feature>
<evidence type="ECO:0000256" key="1">
    <source>
        <dbReference type="ARBA" id="ARBA00022782"/>
    </source>
</evidence>
<evidence type="ECO:0000256" key="2">
    <source>
        <dbReference type="PROSITE-ProRule" id="PRU00352"/>
    </source>
</evidence>
<feature type="domain" description="Sema" evidence="4">
    <location>
        <begin position="32"/>
        <end position="89"/>
    </location>
</feature>
<organism evidence="5 6">
    <name type="scientific">Fopius arisanus</name>
    <dbReference type="NCBI Taxonomy" id="64838"/>
    <lineage>
        <taxon>Eukaryota</taxon>
        <taxon>Metazoa</taxon>
        <taxon>Ecdysozoa</taxon>
        <taxon>Arthropoda</taxon>
        <taxon>Hexapoda</taxon>
        <taxon>Insecta</taxon>
        <taxon>Pterygota</taxon>
        <taxon>Neoptera</taxon>
        <taxon>Endopterygota</taxon>
        <taxon>Hymenoptera</taxon>
        <taxon>Apocrita</taxon>
        <taxon>Ichneumonoidea</taxon>
        <taxon>Braconidae</taxon>
        <taxon>Opiinae</taxon>
        <taxon>Fopius</taxon>
    </lineage>
</organism>
<evidence type="ECO:0000313" key="5">
    <source>
        <dbReference type="Proteomes" id="UP000694866"/>
    </source>
</evidence>
<sequence>MMPLHVDQMDTKERTSWVFWMCVLLVVVGGVKAAGTLEKLHEEHVREFSCGMLYYRTLYLDSKRDSLYVGAMDKVFRLNLSNISHTSCE</sequence>
<evidence type="ECO:0000259" key="4">
    <source>
        <dbReference type="PROSITE" id="PS51004"/>
    </source>
</evidence>
<dbReference type="PROSITE" id="PS51004">
    <property type="entry name" value="SEMA"/>
    <property type="match status" value="1"/>
</dbReference>
<dbReference type="RefSeq" id="XP_011311677.1">
    <property type="nucleotide sequence ID" value="XM_011313375.1"/>
</dbReference>
<reference evidence="6" key="1">
    <citation type="submission" date="2025-08" db="UniProtKB">
        <authorList>
            <consortium name="RefSeq"/>
        </authorList>
    </citation>
    <scope>IDENTIFICATION</scope>
    <source>
        <strain evidence="6">USDA-PBARC FA_bdor</strain>
        <tissue evidence="6">Whole organism</tissue>
    </source>
</reference>
<evidence type="ECO:0000256" key="3">
    <source>
        <dbReference type="SAM" id="SignalP"/>
    </source>
</evidence>
<evidence type="ECO:0000313" key="6">
    <source>
        <dbReference type="RefSeq" id="XP_011311677.1"/>
    </source>
</evidence>
<comment type="caution">
    <text evidence="2">Lacks conserved residue(s) required for the propagation of feature annotation.</text>
</comment>
<keyword evidence="1" id="KW-0221">Differentiation</keyword>
<feature type="non-terminal residue" evidence="6">
    <location>
        <position position="89"/>
    </location>
</feature>
<gene>
    <name evidence="6" type="primary">LOC105271672</name>
</gene>
<dbReference type="Proteomes" id="UP000694866">
    <property type="component" value="Unplaced"/>
</dbReference>
<feature type="chain" id="PRO_5040110357" evidence="3">
    <location>
        <begin position="34"/>
        <end position="89"/>
    </location>
</feature>
<dbReference type="Gene3D" id="2.130.10.10">
    <property type="entry name" value="YVTN repeat-like/Quinoprotein amine dehydrogenase"/>
    <property type="match status" value="1"/>
</dbReference>
<accession>A0A9R1TLZ4</accession>
<dbReference type="InterPro" id="IPR015943">
    <property type="entry name" value="WD40/YVTN_repeat-like_dom_sf"/>
</dbReference>
<dbReference type="GeneID" id="105271672"/>
<dbReference type="InterPro" id="IPR036352">
    <property type="entry name" value="Semap_dom_sf"/>
</dbReference>
<name>A0A9R1TLZ4_9HYME</name>